<evidence type="ECO:0000313" key="14">
    <source>
        <dbReference type="Proteomes" id="UP001140949"/>
    </source>
</evidence>
<proteinExistence type="inferred from homology"/>
<name>A0AAX6H9S6_IRIPA</name>
<dbReference type="PANTHER" id="PTHR32409:SF3">
    <property type="entry name" value="MITOCHONDRIAL IMPORT RECEPTOR SUBUNIT TOM20-1-RELATED"/>
    <property type="match status" value="1"/>
</dbReference>
<dbReference type="InterPro" id="IPR011990">
    <property type="entry name" value="TPR-like_helical_dom_sf"/>
</dbReference>
<protein>
    <submittedName>
        <fullName evidence="12">Mitochondrial import receptor subunit TOM20-like</fullName>
    </submittedName>
</protein>
<dbReference type="InterPro" id="IPR010547">
    <property type="entry name" value="TOM20_imprt_rcpt"/>
</dbReference>
<dbReference type="Pfam" id="PF06552">
    <property type="entry name" value="TOM20_plant"/>
    <property type="match status" value="1"/>
</dbReference>
<dbReference type="SUPFAM" id="SSF48452">
    <property type="entry name" value="TPR-like"/>
    <property type="match status" value="1"/>
</dbReference>
<evidence type="ECO:0000256" key="5">
    <source>
        <dbReference type="ARBA" id="ARBA00022692"/>
    </source>
</evidence>
<comment type="function">
    <text evidence="1">Central component of the receptor complex responsible for the recognition and translocation of cytosolically synthesized mitochondrial preproteins. Together with TOM22 functions as the transit peptide receptor at the surface of the mitochondrion outer membrane and facilitates the movement of preproteins into the translocation pore.</text>
</comment>
<organism evidence="12 14">
    <name type="scientific">Iris pallida</name>
    <name type="common">Sweet iris</name>
    <dbReference type="NCBI Taxonomy" id="29817"/>
    <lineage>
        <taxon>Eukaryota</taxon>
        <taxon>Viridiplantae</taxon>
        <taxon>Streptophyta</taxon>
        <taxon>Embryophyta</taxon>
        <taxon>Tracheophyta</taxon>
        <taxon>Spermatophyta</taxon>
        <taxon>Magnoliopsida</taxon>
        <taxon>Liliopsida</taxon>
        <taxon>Asparagales</taxon>
        <taxon>Iridaceae</taxon>
        <taxon>Iridoideae</taxon>
        <taxon>Irideae</taxon>
        <taxon>Iris</taxon>
    </lineage>
</organism>
<evidence type="ECO:0000256" key="11">
    <source>
        <dbReference type="SAM" id="Phobius"/>
    </source>
</evidence>
<keyword evidence="14" id="KW-1185">Reference proteome</keyword>
<keyword evidence="7" id="KW-0653">Protein transport</keyword>
<dbReference type="Gene3D" id="1.25.40.10">
    <property type="entry name" value="Tetratricopeptide repeat domain"/>
    <property type="match status" value="1"/>
</dbReference>
<comment type="caution">
    <text evidence="12">The sequence shown here is derived from an EMBL/GenBank/DDBJ whole genome shotgun (WGS) entry which is preliminary data.</text>
</comment>
<feature type="transmembrane region" description="Helical" evidence="11">
    <location>
        <begin position="174"/>
        <end position="192"/>
    </location>
</feature>
<keyword evidence="8 11" id="KW-1133">Transmembrane helix</keyword>
<keyword evidence="4" id="KW-0813">Transport</keyword>
<comment type="similarity">
    <text evidence="3">Belongs to the Tom20 family.</text>
</comment>
<evidence type="ECO:0000256" key="3">
    <source>
        <dbReference type="ARBA" id="ARBA00005792"/>
    </source>
</evidence>
<evidence type="ECO:0000256" key="10">
    <source>
        <dbReference type="ARBA" id="ARBA00023136"/>
    </source>
</evidence>
<sequence length="200" mass="22615">MAAAPPSDDIDRLLFLELARKNFENIYTKNPVDTDNLKNWAEALLELASFQDRAESIKYIRDAESKLAEALEISPRKHDILYYLGNAYTSHAFHIQDQVEAKLYFTKATQYFQEALKEEPTNTLYQQSVELSLNAPALHTEFQKHMADQAHAVGGRSTSRAKVPKKKKNSDLKYDILGWVILAVGIVAWVGMAKSHVPPP</sequence>
<reference evidence="12" key="1">
    <citation type="journal article" date="2023" name="GigaByte">
        <title>Genome assembly of the bearded iris, Iris pallida Lam.</title>
        <authorList>
            <person name="Bruccoleri R.E."/>
            <person name="Oakeley E.J."/>
            <person name="Faust A.M.E."/>
            <person name="Altorfer M."/>
            <person name="Dessus-Babus S."/>
            <person name="Burckhardt D."/>
            <person name="Oertli M."/>
            <person name="Naumann U."/>
            <person name="Petersen F."/>
            <person name="Wong J."/>
        </authorList>
    </citation>
    <scope>NUCLEOTIDE SEQUENCE</scope>
    <source>
        <strain evidence="12">GSM-AAB239-AS_SAM_17_03QT</strain>
    </source>
</reference>
<evidence type="ECO:0000256" key="7">
    <source>
        <dbReference type="ARBA" id="ARBA00022927"/>
    </source>
</evidence>
<keyword evidence="12" id="KW-0675">Receptor</keyword>
<dbReference type="Proteomes" id="UP001140949">
    <property type="component" value="Unassembled WGS sequence"/>
</dbReference>
<keyword evidence="6" id="KW-1000">Mitochondrion outer membrane</keyword>
<evidence type="ECO:0000313" key="12">
    <source>
        <dbReference type="EMBL" id="KAJ6837347.1"/>
    </source>
</evidence>
<comment type="subcellular location">
    <subcellularLocation>
        <location evidence="2">Mitochondrion outer membrane</location>
        <topology evidence="2">Single-pass membrane protein</topology>
    </subcellularLocation>
</comment>
<evidence type="ECO:0000256" key="6">
    <source>
        <dbReference type="ARBA" id="ARBA00022787"/>
    </source>
</evidence>
<dbReference type="GO" id="GO:0005742">
    <property type="term" value="C:mitochondrial outer membrane translocase complex"/>
    <property type="evidence" value="ECO:0007669"/>
    <property type="project" value="InterPro"/>
</dbReference>
<accession>A0AAX6H9S6</accession>
<gene>
    <name evidence="12" type="ORF">M6B38_122400</name>
    <name evidence="13" type="ORF">M6B38_279685</name>
</gene>
<evidence type="ECO:0000256" key="9">
    <source>
        <dbReference type="ARBA" id="ARBA00023128"/>
    </source>
</evidence>
<dbReference type="GO" id="GO:0015031">
    <property type="term" value="P:protein transport"/>
    <property type="evidence" value="ECO:0007669"/>
    <property type="project" value="UniProtKB-KW"/>
</dbReference>
<evidence type="ECO:0000256" key="2">
    <source>
        <dbReference type="ARBA" id="ARBA00004572"/>
    </source>
</evidence>
<evidence type="ECO:0000313" key="13">
    <source>
        <dbReference type="EMBL" id="KAJ6846306.1"/>
    </source>
</evidence>
<evidence type="ECO:0000256" key="4">
    <source>
        <dbReference type="ARBA" id="ARBA00022448"/>
    </source>
</evidence>
<dbReference type="PANTHER" id="PTHR32409">
    <property type="entry name" value="MITOCHONDRIAL IMPORT RECEPTOR SUBUNIT TOM20-1-RELATED"/>
    <property type="match status" value="1"/>
</dbReference>
<reference evidence="12" key="2">
    <citation type="submission" date="2023-04" db="EMBL/GenBank/DDBJ databases">
        <authorList>
            <person name="Bruccoleri R.E."/>
            <person name="Oakeley E.J."/>
            <person name="Faust A.-M."/>
            <person name="Dessus-Babus S."/>
            <person name="Altorfer M."/>
            <person name="Burckhardt D."/>
            <person name="Oertli M."/>
            <person name="Naumann U."/>
            <person name="Petersen F."/>
            <person name="Wong J."/>
        </authorList>
    </citation>
    <scope>NUCLEOTIDE SEQUENCE</scope>
    <source>
        <strain evidence="12">GSM-AAB239-AS_SAM_17_03QT</strain>
        <tissue evidence="12">Leaf</tissue>
    </source>
</reference>
<dbReference type="GO" id="GO:0045040">
    <property type="term" value="P:protein insertion into mitochondrial outer membrane"/>
    <property type="evidence" value="ECO:0007669"/>
    <property type="project" value="InterPro"/>
</dbReference>
<evidence type="ECO:0000256" key="1">
    <source>
        <dbReference type="ARBA" id="ARBA00003450"/>
    </source>
</evidence>
<dbReference type="EMBL" id="JANAVB010011399">
    <property type="protein sequence ID" value="KAJ6837347.1"/>
    <property type="molecule type" value="Genomic_DNA"/>
</dbReference>
<dbReference type="EMBL" id="JANAVB010005599">
    <property type="protein sequence ID" value="KAJ6846306.1"/>
    <property type="molecule type" value="Genomic_DNA"/>
</dbReference>
<keyword evidence="10 11" id="KW-0472">Membrane</keyword>
<dbReference type="AlphaFoldDB" id="A0AAX6H9S6"/>
<keyword evidence="9" id="KW-0496">Mitochondrion</keyword>
<evidence type="ECO:0000256" key="8">
    <source>
        <dbReference type="ARBA" id="ARBA00022989"/>
    </source>
</evidence>
<keyword evidence="5 11" id="KW-0812">Transmembrane</keyword>